<dbReference type="InterPro" id="IPR045847">
    <property type="entry name" value="AIG1-like"/>
</dbReference>
<dbReference type="PANTHER" id="PTHR45844">
    <property type="entry name" value="TRANSCRIPTION FACTOR BHLH30"/>
    <property type="match status" value="1"/>
</dbReference>
<dbReference type="GO" id="GO:0003677">
    <property type="term" value="F:DNA binding"/>
    <property type="evidence" value="ECO:0007669"/>
    <property type="project" value="UniProtKB-KW"/>
</dbReference>
<dbReference type="EMBL" id="JAXIOK010000014">
    <property type="protein sequence ID" value="KAK4755575.1"/>
    <property type="molecule type" value="Genomic_DNA"/>
</dbReference>
<keyword evidence="3" id="KW-0238">DNA-binding</keyword>
<dbReference type="InterPro" id="IPR036638">
    <property type="entry name" value="HLH_DNA-bd_sf"/>
</dbReference>
<evidence type="ECO:0000259" key="7">
    <source>
        <dbReference type="PROSITE" id="PS50888"/>
    </source>
</evidence>
<dbReference type="Proteomes" id="UP001345219">
    <property type="component" value="Chromosome 8"/>
</dbReference>
<evidence type="ECO:0000313" key="8">
    <source>
        <dbReference type="EMBL" id="KAK4755575.1"/>
    </source>
</evidence>
<dbReference type="Gene3D" id="4.10.280.10">
    <property type="entry name" value="Helix-loop-helix DNA-binding domain"/>
    <property type="match status" value="1"/>
</dbReference>
<comment type="subcellular location">
    <subcellularLocation>
        <location evidence="1">Nucleus</location>
    </subcellularLocation>
</comment>
<dbReference type="InterPro" id="IPR011598">
    <property type="entry name" value="bHLH_dom"/>
</dbReference>
<dbReference type="GO" id="GO:0003700">
    <property type="term" value="F:DNA-binding transcription factor activity"/>
    <property type="evidence" value="ECO:0007669"/>
    <property type="project" value="InterPro"/>
</dbReference>
<dbReference type="SUPFAM" id="SSF47459">
    <property type="entry name" value="HLH, helix-loop-helix DNA-binding domain"/>
    <property type="match status" value="1"/>
</dbReference>
<accession>A0AAN7K0F2</accession>
<evidence type="ECO:0000256" key="6">
    <source>
        <dbReference type="SAM" id="MobiDB-lite"/>
    </source>
</evidence>
<evidence type="ECO:0000256" key="2">
    <source>
        <dbReference type="ARBA" id="ARBA00023015"/>
    </source>
</evidence>
<protein>
    <recommendedName>
        <fullName evidence="7">BHLH domain-containing protein</fullName>
    </recommendedName>
</protein>
<dbReference type="GO" id="GO:0005634">
    <property type="term" value="C:nucleus"/>
    <property type="evidence" value="ECO:0007669"/>
    <property type="project" value="UniProtKB-SubCell"/>
</dbReference>
<keyword evidence="2" id="KW-0805">Transcription regulation</keyword>
<comment type="caution">
    <text evidence="8">The sequence shown here is derived from an EMBL/GenBank/DDBJ whole genome shotgun (WGS) entry which is preliminary data.</text>
</comment>
<dbReference type="Pfam" id="PF00010">
    <property type="entry name" value="HLH"/>
    <property type="match status" value="1"/>
</dbReference>
<keyword evidence="9" id="KW-1185">Reference proteome</keyword>
<dbReference type="GO" id="GO:0046983">
    <property type="term" value="F:protein dimerization activity"/>
    <property type="evidence" value="ECO:0007669"/>
    <property type="project" value="InterPro"/>
</dbReference>
<evidence type="ECO:0000256" key="1">
    <source>
        <dbReference type="ARBA" id="ARBA00004123"/>
    </source>
</evidence>
<feature type="region of interest" description="Disordered" evidence="6">
    <location>
        <begin position="1"/>
        <end position="41"/>
    </location>
</feature>
<evidence type="ECO:0000256" key="5">
    <source>
        <dbReference type="ARBA" id="ARBA00023242"/>
    </source>
</evidence>
<keyword evidence="4" id="KW-0804">Transcription</keyword>
<dbReference type="SMART" id="SM00353">
    <property type="entry name" value="HLH"/>
    <property type="match status" value="1"/>
</dbReference>
<feature type="compositionally biased region" description="Polar residues" evidence="6">
    <location>
        <begin position="1"/>
        <end position="14"/>
    </location>
</feature>
<dbReference type="PROSITE" id="PS50888">
    <property type="entry name" value="BHLH"/>
    <property type="match status" value="1"/>
</dbReference>
<dbReference type="AlphaFoldDB" id="A0AAN7K0F2"/>
<proteinExistence type="predicted"/>
<evidence type="ECO:0000256" key="4">
    <source>
        <dbReference type="ARBA" id="ARBA00023163"/>
    </source>
</evidence>
<evidence type="ECO:0000256" key="3">
    <source>
        <dbReference type="ARBA" id="ARBA00023125"/>
    </source>
</evidence>
<reference evidence="8 9" key="1">
    <citation type="journal article" date="2023" name="Hortic Res">
        <title>Pangenome of water caltrop reveals structural variations and asymmetric subgenome divergence after allopolyploidization.</title>
        <authorList>
            <person name="Zhang X."/>
            <person name="Chen Y."/>
            <person name="Wang L."/>
            <person name="Yuan Y."/>
            <person name="Fang M."/>
            <person name="Shi L."/>
            <person name="Lu R."/>
            <person name="Comes H.P."/>
            <person name="Ma Y."/>
            <person name="Chen Y."/>
            <person name="Huang G."/>
            <person name="Zhou Y."/>
            <person name="Zheng Z."/>
            <person name="Qiu Y."/>
        </authorList>
    </citation>
    <scope>NUCLEOTIDE SEQUENCE [LARGE SCALE GENOMIC DNA]</scope>
    <source>
        <tissue evidence="8">Roots</tissue>
    </source>
</reference>
<sequence>MDVNACESNGSYASGCSDPVSPFPRHMGRRNEISRGGSHKKCQSLVLDDQKRELVPAPAGVVKKNVSEAKVMLALKNHKEAERRRRQRINAHLTTLRDLVPCTDKMDKATLLAEVINQVKELKKATTESVRGLLVPMDSEELNVEPCDEVYEHATVSFRATLCCKYRPDIFADLKQAIGTLHTVKLMKAEISTLDDWLKIVFLFKSCGDESENDHGVLSSLIYRSLGIALDKASEFPAKAAQQRKRRKVPLLESSC</sequence>
<dbReference type="CDD" id="cd11455">
    <property type="entry name" value="bHLH_AtAIG1_like"/>
    <property type="match status" value="1"/>
</dbReference>
<gene>
    <name evidence="8" type="ORF">SAY87_009332</name>
</gene>
<keyword evidence="5" id="KW-0539">Nucleus</keyword>
<dbReference type="PANTHER" id="PTHR45844:SF9">
    <property type="entry name" value="OS09G0463900 PROTEIN"/>
    <property type="match status" value="1"/>
</dbReference>
<name>A0AAN7K0F2_9MYRT</name>
<evidence type="ECO:0000313" key="9">
    <source>
        <dbReference type="Proteomes" id="UP001345219"/>
    </source>
</evidence>
<feature type="domain" description="BHLH" evidence="7">
    <location>
        <begin position="73"/>
        <end position="122"/>
    </location>
</feature>
<organism evidence="8 9">
    <name type="scientific">Trapa incisa</name>
    <dbReference type="NCBI Taxonomy" id="236973"/>
    <lineage>
        <taxon>Eukaryota</taxon>
        <taxon>Viridiplantae</taxon>
        <taxon>Streptophyta</taxon>
        <taxon>Embryophyta</taxon>
        <taxon>Tracheophyta</taxon>
        <taxon>Spermatophyta</taxon>
        <taxon>Magnoliopsida</taxon>
        <taxon>eudicotyledons</taxon>
        <taxon>Gunneridae</taxon>
        <taxon>Pentapetalae</taxon>
        <taxon>rosids</taxon>
        <taxon>malvids</taxon>
        <taxon>Myrtales</taxon>
        <taxon>Lythraceae</taxon>
        <taxon>Trapa</taxon>
    </lineage>
</organism>